<proteinExistence type="predicted"/>
<accession>A0A4Y2KFI6</accession>
<protein>
    <submittedName>
        <fullName evidence="1">Uncharacterized protein</fullName>
    </submittedName>
</protein>
<dbReference type="AlphaFoldDB" id="A0A4Y2KFI6"/>
<name>A0A4Y2KFI6_ARAVE</name>
<evidence type="ECO:0000313" key="1">
    <source>
        <dbReference type="EMBL" id="GBN00670.1"/>
    </source>
</evidence>
<evidence type="ECO:0000313" key="2">
    <source>
        <dbReference type="Proteomes" id="UP000499080"/>
    </source>
</evidence>
<dbReference type="Proteomes" id="UP000499080">
    <property type="component" value="Unassembled WGS sequence"/>
</dbReference>
<sequence length="83" mass="9087">MTRTTPKLVSPSPSFHVTLAGGRFATNVLQAPYTADRQWNWVSILEPSGPKAEILQLGHRGLISCIERLKALFTELGGYCSSI</sequence>
<gene>
    <name evidence="1" type="ORF">AVEN_201171_1</name>
</gene>
<organism evidence="1 2">
    <name type="scientific">Araneus ventricosus</name>
    <name type="common">Orbweaver spider</name>
    <name type="synonym">Epeira ventricosa</name>
    <dbReference type="NCBI Taxonomy" id="182803"/>
    <lineage>
        <taxon>Eukaryota</taxon>
        <taxon>Metazoa</taxon>
        <taxon>Ecdysozoa</taxon>
        <taxon>Arthropoda</taxon>
        <taxon>Chelicerata</taxon>
        <taxon>Arachnida</taxon>
        <taxon>Araneae</taxon>
        <taxon>Araneomorphae</taxon>
        <taxon>Entelegynae</taxon>
        <taxon>Araneoidea</taxon>
        <taxon>Araneidae</taxon>
        <taxon>Araneus</taxon>
    </lineage>
</organism>
<reference evidence="1 2" key="1">
    <citation type="journal article" date="2019" name="Sci. Rep.">
        <title>Orb-weaving spider Araneus ventricosus genome elucidates the spidroin gene catalogue.</title>
        <authorList>
            <person name="Kono N."/>
            <person name="Nakamura H."/>
            <person name="Ohtoshi R."/>
            <person name="Moran D.A.P."/>
            <person name="Shinohara A."/>
            <person name="Yoshida Y."/>
            <person name="Fujiwara M."/>
            <person name="Mori M."/>
            <person name="Tomita M."/>
            <person name="Arakawa K."/>
        </authorList>
    </citation>
    <scope>NUCLEOTIDE SEQUENCE [LARGE SCALE GENOMIC DNA]</scope>
</reference>
<dbReference type="OrthoDB" id="1099063at2759"/>
<keyword evidence="2" id="KW-1185">Reference proteome</keyword>
<comment type="caution">
    <text evidence="1">The sequence shown here is derived from an EMBL/GenBank/DDBJ whole genome shotgun (WGS) entry which is preliminary data.</text>
</comment>
<dbReference type="EMBL" id="BGPR01004538">
    <property type="protein sequence ID" value="GBN00670.1"/>
    <property type="molecule type" value="Genomic_DNA"/>
</dbReference>